<dbReference type="AlphaFoldDB" id="A0A8H6FG95"/>
<dbReference type="Proteomes" id="UP000593566">
    <property type="component" value="Unassembled WGS sequence"/>
</dbReference>
<protein>
    <submittedName>
        <fullName evidence="1">Uncharacterized protein</fullName>
    </submittedName>
</protein>
<accession>A0A8H6FG95</accession>
<evidence type="ECO:0000313" key="1">
    <source>
        <dbReference type="EMBL" id="KAF6227001.1"/>
    </source>
</evidence>
<sequence length="93" mass="9964">MDIADSGMFGPKKWYEKTMLLSSGICESMEPFQLVSAGFEMLNIVLLAAGNDTASKTVLAVGALRHCGRIETSAHTLRIVALEPGGNFQGFTL</sequence>
<reference evidence="1 2" key="1">
    <citation type="journal article" date="2020" name="Genomics">
        <title>Complete, high-quality genomes from long-read metagenomic sequencing of two wolf lichen thalli reveals enigmatic genome architecture.</title>
        <authorList>
            <person name="McKenzie S.K."/>
            <person name="Walston R.F."/>
            <person name="Allen J.L."/>
        </authorList>
    </citation>
    <scope>NUCLEOTIDE SEQUENCE [LARGE SCALE GENOMIC DNA]</scope>
    <source>
        <strain evidence="1">WasteWater1</strain>
    </source>
</reference>
<name>A0A8H6FG95_9LECA</name>
<gene>
    <name evidence="1" type="ORF">HO133_008442</name>
</gene>
<dbReference type="EMBL" id="JACCJB010000005">
    <property type="protein sequence ID" value="KAF6227001.1"/>
    <property type="molecule type" value="Genomic_DNA"/>
</dbReference>
<evidence type="ECO:0000313" key="2">
    <source>
        <dbReference type="Proteomes" id="UP000593566"/>
    </source>
</evidence>
<proteinExistence type="predicted"/>
<dbReference type="GeneID" id="59336838"/>
<keyword evidence="2" id="KW-1185">Reference proteome</keyword>
<comment type="caution">
    <text evidence="1">The sequence shown here is derived from an EMBL/GenBank/DDBJ whole genome shotgun (WGS) entry which is preliminary data.</text>
</comment>
<organism evidence="1 2">
    <name type="scientific">Letharia lupina</name>
    <dbReference type="NCBI Taxonomy" id="560253"/>
    <lineage>
        <taxon>Eukaryota</taxon>
        <taxon>Fungi</taxon>
        <taxon>Dikarya</taxon>
        <taxon>Ascomycota</taxon>
        <taxon>Pezizomycotina</taxon>
        <taxon>Lecanoromycetes</taxon>
        <taxon>OSLEUM clade</taxon>
        <taxon>Lecanoromycetidae</taxon>
        <taxon>Lecanorales</taxon>
        <taxon>Lecanorineae</taxon>
        <taxon>Parmeliaceae</taxon>
        <taxon>Letharia</taxon>
    </lineage>
</organism>
<dbReference type="RefSeq" id="XP_037155309.1">
    <property type="nucleotide sequence ID" value="XM_037299308.1"/>
</dbReference>